<keyword evidence="3" id="KW-1185">Reference proteome</keyword>
<organism evidence="2 3">
    <name type="scientific">Botrytis fragariae</name>
    <dbReference type="NCBI Taxonomy" id="1964551"/>
    <lineage>
        <taxon>Eukaryota</taxon>
        <taxon>Fungi</taxon>
        <taxon>Dikarya</taxon>
        <taxon>Ascomycota</taxon>
        <taxon>Pezizomycotina</taxon>
        <taxon>Leotiomycetes</taxon>
        <taxon>Helotiales</taxon>
        <taxon>Sclerotiniaceae</taxon>
        <taxon>Botrytis</taxon>
    </lineage>
</organism>
<dbReference type="Proteomes" id="UP000531561">
    <property type="component" value="Unassembled WGS sequence"/>
</dbReference>
<name>A0A8H6EHT6_9HELO</name>
<reference evidence="2 3" key="1">
    <citation type="journal article" date="2020" name="Phytopathology">
        <title>A high-quality genome resource of Botrytis fragariae, a new and rapidly spreading fungal pathogen causing strawberry gray mold in the U.S.A.</title>
        <authorList>
            <person name="Wu Y."/>
            <person name="Saski C.A."/>
            <person name="Schnabel G."/>
            <person name="Xiao S."/>
            <person name="Hu M."/>
        </authorList>
    </citation>
    <scope>NUCLEOTIDE SEQUENCE [LARGE SCALE GENOMIC DNA]</scope>
    <source>
        <strain evidence="2 3">BVB16</strain>
    </source>
</reference>
<dbReference type="OrthoDB" id="6512771at2759"/>
<evidence type="ECO:0000313" key="2">
    <source>
        <dbReference type="EMBL" id="KAF5872400.1"/>
    </source>
</evidence>
<feature type="compositionally biased region" description="Basic residues" evidence="1">
    <location>
        <begin position="1"/>
        <end position="10"/>
    </location>
</feature>
<feature type="compositionally biased region" description="Polar residues" evidence="1">
    <location>
        <begin position="11"/>
        <end position="23"/>
    </location>
</feature>
<dbReference type="AlphaFoldDB" id="A0A8H6EHT6"/>
<dbReference type="EMBL" id="JABFCT010000010">
    <property type="protein sequence ID" value="KAF5872400.1"/>
    <property type="molecule type" value="Genomic_DNA"/>
</dbReference>
<accession>A0A8H6EHT6</accession>
<feature type="region of interest" description="Disordered" evidence="1">
    <location>
        <begin position="1"/>
        <end position="23"/>
    </location>
</feature>
<sequence>MSRFPKHMTSHFRNTPQVPQSPRHSIELDALDANGRSLTPPRTDQMLHEIQTGVSGTVIAAIMSTILAVSWPGPTGRPDHQVLALGDALHVLKNVATARYPLAAVVSLVQEKSVVVLGAIALRIHAQRYVILDHASNPNAPIAAERRYAKSQPFNTEQL</sequence>
<protein>
    <submittedName>
        <fullName evidence="2">Uncharacterized protein</fullName>
    </submittedName>
</protein>
<dbReference type="GeneID" id="59259828"/>
<comment type="caution">
    <text evidence="2">The sequence shown here is derived from an EMBL/GenBank/DDBJ whole genome shotgun (WGS) entry which is preliminary data.</text>
</comment>
<evidence type="ECO:0000256" key="1">
    <source>
        <dbReference type="SAM" id="MobiDB-lite"/>
    </source>
</evidence>
<dbReference type="RefSeq" id="XP_037191346.1">
    <property type="nucleotide sequence ID" value="XM_037336136.1"/>
</dbReference>
<proteinExistence type="predicted"/>
<evidence type="ECO:0000313" key="3">
    <source>
        <dbReference type="Proteomes" id="UP000531561"/>
    </source>
</evidence>
<gene>
    <name evidence="2" type="ORF">Bfra_005759</name>
</gene>